<name>V6SDM8_9FLAO</name>
<dbReference type="RefSeq" id="WP_023572389.1">
    <property type="nucleotide sequence ID" value="NZ_AVCS01000004.1"/>
</dbReference>
<protein>
    <recommendedName>
        <fullName evidence="1">Lipocalin-like domain-containing protein</fullName>
    </recommendedName>
</protein>
<reference evidence="2 3" key="2">
    <citation type="journal article" date="2015" name="Stand. Genomic Sci.">
        <title>High quality draft genomic sequence of Flavobacterium enshiense DK69(T) and comparison among Flavobacterium genomes.</title>
        <authorList>
            <person name="Zeng Z."/>
            <person name="Chen C."/>
            <person name="Du H."/>
            <person name="Wang G."/>
            <person name="Li M."/>
        </authorList>
    </citation>
    <scope>NUCLEOTIDE SEQUENCE [LARGE SCALE GENOMIC DNA]</scope>
    <source>
        <strain evidence="2 3">DK69</strain>
    </source>
</reference>
<sequence>MKFNKTLLFILGFLISVSCSKDDNASDDSRQLLIGKWRQTGSVMPSSGESYTANYCESQTIFEYLNNGELIRNLSYGETPCSTHINQASFEKKGNIITITSSEVYYKLKIITLNSTTLKYEMFYDSQFGTVDDSDKVIDIFTRVNE</sequence>
<dbReference type="InterPro" id="IPR024311">
    <property type="entry name" value="Lipocalin-like"/>
</dbReference>
<accession>V6SDM8</accession>
<gene>
    <name evidence="2" type="ORF">Q767_03400</name>
</gene>
<dbReference type="PATRIC" id="fig|1107311.5.peg.1842"/>
<dbReference type="STRING" id="1107311.Q767_03400"/>
<evidence type="ECO:0000259" key="1">
    <source>
        <dbReference type="Pfam" id="PF13648"/>
    </source>
</evidence>
<reference evidence="3" key="1">
    <citation type="submission" date="2013-09" db="EMBL/GenBank/DDBJ databases">
        <authorList>
            <person name="Zeng Z."/>
            <person name="Chen C."/>
        </authorList>
    </citation>
    <scope>NUCLEOTIDE SEQUENCE [LARGE SCALE GENOMIC DNA]</scope>
    <source>
        <strain evidence="3">DK69</strain>
    </source>
</reference>
<keyword evidence="3" id="KW-1185">Reference proteome</keyword>
<organism evidence="2 3">
    <name type="scientific">Flavobacterium enshiense DK69</name>
    <dbReference type="NCBI Taxonomy" id="1107311"/>
    <lineage>
        <taxon>Bacteria</taxon>
        <taxon>Pseudomonadati</taxon>
        <taxon>Bacteroidota</taxon>
        <taxon>Flavobacteriia</taxon>
        <taxon>Flavobacteriales</taxon>
        <taxon>Flavobacteriaceae</taxon>
        <taxon>Flavobacterium</taxon>
    </lineage>
</organism>
<dbReference type="EMBL" id="JRLZ01000003">
    <property type="protein sequence ID" value="KGO96764.1"/>
    <property type="molecule type" value="Genomic_DNA"/>
</dbReference>
<dbReference type="AlphaFoldDB" id="V6SDM8"/>
<comment type="caution">
    <text evidence="2">The sequence shown here is derived from an EMBL/GenBank/DDBJ whole genome shotgun (WGS) entry which is preliminary data.</text>
</comment>
<feature type="domain" description="Lipocalin-like" evidence="1">
    <location>
        <begin position="33"/>
        <end position="120"/>
    </location>
</feature>
<dbReference type="Proteomes" id="UP000030149">
    <property type="component" value="Unassembled WGS sequence"/>
</dbReference>
<dbReference type="Pfam" id="PF13648">
    <property type="entry name" value="Lipocalin_4"/>
    <property type="match status" value="1"/>
</dbReference>
<dbReference type="PROSITE" id="PS51257">
    <property type="entry name" value="PROKAR_LIPOPROTEIN"/>
    <property type="match status" value="1"/>
</dbReference>
<evidence type="ECO:0000313" key="2">
    <source>
        <dbReference type="EMBL" id="KGO96764.1"/>
    </source>
</evidence>
<proteinExistence type="predicted"/>
<evidence type="ECO:0000313" key="3">
    <source>
        <dbReference type="Proteomes" id="UP000030149"/>
    </source>
</evidence>